<gene>
    <name evidence="7" type="ORF">THIAE_03505</name>
</gene>
<dbReference type="InterPro" id="IPR003593">
    <property type="entry name" value="AAA+_ATPase"/>
</dbReference>
<dbReference type="Pfam" id="PF00005">
    <property type="entry name" value="ABC_tran"/>
    <property type="match status" value="2"/>
</dbReference>
<dbReference type="InterPro" id="IPR032524">
    <property type="entry name" value="ABC_tran_C"/>
</dbReference>
<organism evidence="7 8">
    <name type="scientific">Thiomicrospira aerophila AL3</name>
    <dbReference type="NCBI Taxonomy" id="717772"/>
    <lineage>
        <taxon>Bacteria</taxon>
        <taxon>Pseudomonadati</taxon>
        <taxon>Pseudomonadota</taxon>
        <taxon>Gammaproteobacteria</taxon>
        <taxon>Thiotrichales</taxon>
        <taxon>Piscirickettsiaceae</taxon>
        <taxon>Thiomicrospira</taxon>
    </lineage>
</organism>
<keyword evidence="3" id="KW-0067">ATP-binding</keyword>
<reference evidence="7 8" key="1">
    <citation type="submission" date="2013-12" db="EMBL/GenBank/DDBJ databases">
        <authorList>
            <consortium name="DOE Joint Genome Institute"/>
            <person name="Kappler U."/>
            <person name="Huntemann M."/>
            <person name="Han J."/>
            <person name="Chen A."/>
            <person name="Kyrpides N."/>
            <person name="Mavromatis K."/>
            <person name="Markowitz V."/>
            <person name="Palaniappan K."/>
            <person name="Ivanova N."/>
            <person name="Schaumberg A."/>
            <person name="Pati A."/>
            <person name="Liolios K."/>
            <person name="Nordberg H.P."/>
            <person name="Cantor M.N."/>
            <person name="Hua S.X."/>
            <person name="Woyke T."/>
        </authorList>
    </citation>
    <scope>NUCLEOTIDE SEQUENCE [LARGE SCALE GENOMIC DNA]</scope>
    <source>
        <strain evidence="8">AL2</strain>
    </source>
</reference>
<dbReference type="FunFam" id="3.40.50.300:FF:000011">
    <property type="entry name" value="Putative ABC transporter ATP-binding component"/>
    <property type="match status" value="1"/>
</dbReference>
<dbReference type="GO" id="GO:0005524">
    <property type="term" value="F:ATP binding"/>
    <property type="evidence" value="ECO:0007669"/>
    <property type="project" value="UniProtKB-KW"/>
</dbReference>
<dbReference type="InterPro" id="IPR032781">
    <property type="entry name" value="ABC_tran_Xtn"/>
</dbReference>
<sequence>MLTLEKVQLFAGTKCLLDNASMTLHPGQKMGVVGRNGVGKSSLFKTLLGNSHFDAGQMRLPSEWRLGYVDQQDDLPEVAALDFVMTGDTEYARLSTEQQACEAQLNQPNLSDRLRHDAQQRLVSLHDDLDRIQAYLVPAKAKQLLMGLGFDEADFVKPAPHFSGGWRVRLKLARALMQPADLLLLDEPTNHLDVEAVAWLEQWLASYPGALLVISHDRHFLDQVVDHILVIDQQNLTSYKGNFAAYERQRAAAIMQQQALADKQKQKMQQLKSFIARFKAKASKAKQAQSRVKALARMDEVAPLQALNPFQFNFASPEYCPDPMVQFEKINFAYPESPSQFRDVTQTLRAGDRIGLVGINGSGKSTFIKLLVGELIPESGHILRAKGLKIGYFAQHQIETLEPSHTPIQAMLRRFPDLTEQQARDFIGGFGFGQEMAGQTIECFSGGEKARLCLAFIVYEQPHLIILDEPTNHLDMDSRDALEHALQDFNGALIMVSHDQLLLAGLVDQYWWVHEQQVTLFYGDLDAYLQQRLALLKQQRQEQKQQKQDKLGAQNDASPVMQKNKKEQRQEAAALRQQQQALTRPLTKKIQQLEQQMNDLSSQLAELNQRLADPTLYEDSQSSALIADLLQQQGSVQRELDEVEMQWLACQEELEALLESIAAK</sequence>
<dbReference type="EMBL" id="CP007030">
    <property type="protein sequence ID" value="AHF00976.1"/>
    <property type="molecule type" value="Genomic_DNA"/>
</dbReference>
<keyword evidence="2" id="KW-0547">Nucleotide-binding</keyword>
<dbReference type="InterPro" id="IPR003439">
    <property type="entry name" value="ABC_transporter-like_ATP-bd"/>
</dbReference>
<feature type="domain" description="ABC transporter" evidence="6">
    <location>
        <begin position="2"/>
        <end position="258"/>
    </location>
</feature>
<evidence type="ECO:0000256" key="3">
    <source>
        <dbReference type="ARBA" id="ARBA00022840"/>
    </source>
</evidence>
<dbReference type="AlphaFoldDB" id="W0DVR9"/>
<dbReference type="Gene3D" id="1.10.287.380">
    <property type="entry name" value="Valyl-tRNA synthetase, C-terminal domain"/>
    <property type="match status" value="1"/>
</dbReference>
<feature type="region of interest" description="Disordered" evidence="5">
    <location>
        <begin position="544"/>
        <end position="571"/>
    </location>
</feature>
<dbReference type="FunCoup" id="W0DVR9">
    <property type="interactions" value="404"/>
</dbReference>
<dbReference type="STRING" id="717772.THIAE_03505"/>
<dbReference type="PROSITE" id="PS50893">
    <property type="entry name" value="ABC_TRANSPORTER_2"/>
    <property type="match status" value="2"/>
</dbReference>
<dbReference type="InterPro" id="IPR027417">
    <property type="entry name" value="P-loop_NTPase"/>
</dbReference>
<dbReference type="GO" id="GO:0016887">
    <property type="term" value="F:ATP hydrolysis activity"/>
    <property type="evidence" value="ECO:0007669"/>
    <property type="project" value="InterPro"/>
</dbReference>
<dbReference type="eggNOG" id="COG0488">
    <property type="taxonomic scope" value="Bacteria"/>
</dbReference>
<dbReference type="OrthoDB" id="9762051at2"/>
<dbReference type="InterPro" id="IPR017871">
    <property type="entry name" value="ABC_transporter-like_CS"/>
</dbReference>
<keyword evidence="4" id="KW-0175">Coiled coil</keyword>
<proteinExistence type="predicted"/>
<dbReference type="GO" id="GO:0003677">
    <property type="term" value="F:DNA binding"/>
    <property type="evidence" value="ECO:0007669"/>
    <property type="project" value="InterPro"/>
</dbReference>
<feature type="domain" description="ABC transporter" evidence="6">
    <location>
        <begin position="325"/>
        <end position="540"/>
    </location>
</feature>
<dbReference type="CDD" id="cd03221">
    <property type="entry name" value="ABCF_EF-3"/>
    <property type="match status" value="2"/>
</dbReference>
<evidence type="ECO:0000256" key="1">
    <source>
        <dbReference type="ARBA" id="ARBA00022737"/>
    </source>
</evidence>
<dbReference type="SMART" id="SM00382">
    <property type="entry name" value="AAA"/>
    <property type="match status" value="2"/>
</dbReference>
<dbReference type="SUPFAM" id="SSF52540">
    <property type="entry name" value="P-loop containing nucleoside triphosphate hydrolases"/>
    <property type="match status" value="2"/>
</dbReference>
<keyword evidence="8" id="KW-1185">Reference proteome</keyword>
<dbReference type="PROSITE" id="PS00211">
    <property type="entry name" value="ABC_TRANSPORTER_1"/>
    <property type="match status" value="1"/>
</dbReference>
<dbReference type="PANTHER" id="PTHR19211">
    <property type="entry name" value="ATP-BINDING TRANSPORT PROTEIN-RELATED"/>
    <property type="match status" value="1"/>
</dbReference>
<evidence type="ECO:0000313" key="8">
    <source>
        <dbReference type="Proteomes" id="UP000005380"/>
    </source>
</evidence>
<evidence type="ECO:0000256" key="4">
    <source>
        <dbReference type="SAM" id="Coils"/>
    </source>
</evidence>
<feature type="coiled-coil region" evidence="4">
    <location>
        <begin position="583"/>
        <end position="646"/>
    </location>
</feature>
<evidence type="ECO:0000313" key="7">
    <source>
        <dbReference type="EMBL" id="AHF00976.1"/>
    </source>
</evidence>
<evidence type="ECO:0000256" key="5">
    <source>
        <dbReference type="SAM" id="MobiDB-lite"/>
    </source>
</evidence>
<dbReference type="InterPro" id="IPR050611">
    <property type="entry name" value="ABCF"/>
</dbReference>
<keyword evidence="1" id="KW-0677">Repeat</keyword>
<dbReference type="KEGG" id="tao:THIAE_03505"/>
<dbReference type="Pfam" id="PF16326">
    <property type="entry name" value="ABC_tran_CTD"/>
    <property type="match status" value="1"/>
</dbReference>
<dbReference type="InterPro" id="IPR037118">
    <property type="entry name" value="Val-tRNA_synth_C_sf"/>
</dbReference>
<dbReference type="HOGENOM" id="CLU_000604_36_0_6"/>
<dbReference type="Proteomes" id="UP000005380">
    <property type="component" value="Chromosome"/>
</dbReference>
<evidence type="ECO:0000256" key="2">
    <source>
        <dbReference type="ARBA" id="ARBA00022741"/>
    </source>
</evidence>
<dbReference type="PANTHER" id="PTHR19211:SF14">
    <property type="entry name" value="ATP-BINDING CASSETTE SUB-FAMILY F MEMBER 1"/>
    <property type="match status" value="1"/>
</dbReference>
<evidence type="ECO:0000259" key="6">
    <source>
        <dbReference type="PROSITE" id="PS50893"/>
    </source>
</evidence>
<dbReference type="Gene3D" id="3.40.50.300">
    <property type="entry name" value="P-loop containing nucleotide triphosphate hydrolases"/>
    <property type="match status" value="2"/>
</dbReference>
<name>W0DVR9_9GAMM</name>
<dbReference type="Pfam" id="PF12848">
    <property type="entry name" value="ABC_tran_Xtn"/>
    <property type="match status" value="1"/>
</dbReference>
<dbReference type="InParanoid" id="W0DVR9"/>
<accession>W0DVR9</accession>
<protein>
    <submittedName>
        <fullName evidence="7">ABC transporter</fullName>
    </submittedName>
</protein>